<gene>
    <name evidence="1" type="ORF">T12_9035</name>
</gene>
<protein>
    <submittedName>
        <fullName evidence="1">Uncharacterized protein</fullName>
    </submittedName>
</protein>
<organism evidence="1 2">
    <name type="scientific">Trichinella patagoniensis</name>
    <dbReference type="NCBI Taxonomy" id="990121"/>
    <lineage>
        <taxon>Eukaryota</taxon>
        <taxon>Metazoa</taxon>
        <taxon>Ecdysozoa</taxon>
        <taxon>Nematoda</taxon>
        <taxon>Enoplea</taxon>
        <taxon>Dorylaimia</taxon>
        <taxon>Trichinellida</taxon>
        <taxon>Trichinellidae</taxon>
        <taxon>Trichinella</taxon>
    </lineage>
</organism>
<dbReference type="OrthoDB" id="5912235at2759"/>
<keyword evidence="2" id="KW-1185">Reference proteome</keyword>
<sequence>MTKEAYGLPHEVAFLRPVSAIRCNTRSKRSVCSRAVRPKTIMSSRYARQDDHVSPRSATSMSRWNVAGALHKPNGMTRNWYSPNGVLKAVFGRSASSTGICQ</sequence>
<evidence type="ECO:0000313" key="2">
    <source>
        <dbReference type="Proteomes" id="UP000054783"/>
    </source>
</evidence>
<dbReference type="Proteomes" id="UP000054783">
    <property type="component" value="Unassembled WGS sequence"/>
</dbReference>
<proteinExistence type="predicted"/>
<dbReference type="AlphaFoldDB" id="A0A0V0Z841"/>
<evidence type="ECO:0000313" key="1">
    <source>
        <dbReference type="EMBL" id="KRY08499.1"/>
    </source>
</evidence>
<dbReference type="EMBL" id="JYDQ01000330">
    <property type="protein sequence ID" value="KRY08499.1"/>
    <property type="molecule type" value="Genomic_DNA"/>
</dbReference>
<reference evidence="1 2" key="1">
    <citation type="submission" date="2015-01" db="EMBL/GenBank/DDBJ databases">
        <title>Evolution of Trichinella species and genotypes.</title>
        <authorList>
            <person name="Korhonen P.K."/>
            <person name="Edoardo P."/>
            <person name="Giuseppe L.R."/>
            <person name="Gasser R.B."/>
        </authorList>
    </citation>
    <scope>NUCLEOTIDE SEQUENCE [LARGE SCALE GENOMIC DNA]</scope>
    <source>
        <strain evidence="1">ISS2496</strain>
    </source>
</reference>
<accession>A0A0V0Z841</accession>
<name>A0A0V0Z841_9BILA</name>
<comment type="caution">
    <text evidence="1">The sequence shown here is derived from an EMBL/GenBank/DDBJ whole genome shotgun (WGS) entry which is preliminary data.</text>
</comment>